<evidence type="ECO:0000313" key="5">
    <source>
        <dbReference type="WBParaSite" id="GPUH_0001779401-mRNA-1"/>
    </source>
</evidence>
<evidence type="ECO:0000256" key="1">
    <source>
        <dbReference type="ARBA" id="ARBA00006545"/>
    </source>
</evidence>
<dbReference type="InterPro" id="IPR026847">
    <property type="entry name" value="VPS13"/>
</dbReference>
<feature type="transmembrane region" description="Helical" evidence="2">
    <location>
        <begin position="21"/>
        <end position="47"/>
    </location>
</feature>
<evidence type="ECO:0000313" key="4">
    <source>
        <dbReference type="Proteomes" id="UP000271098"/>
    </source>
</evidence>
<evidence type="ECO:0000256" key="2">
    <source>
        <dbReference type="SAM" id="Phobius"/>
    </source>
</evidence>
<dbReference type="GO" id="GO:0045053">
    <property type="term" value="P:protein retention in Golgi apparatus"/>
    <property type="evidence" value="ECO:0007669"/>
    <property type="project" value="TreeGrafter"/>
</dbReference>
<keyword evidence="2" id="KW-0472">Membrane</keyword>
<reference evidence="3 4" key="2">
    <citation type="submission" date="2018-11" db="EMBL/GenBank/DDBJ databases">
        <authorList>
            <consortium name="Pathogen Informatics"/>
        </authorList>
    </citation>
    <scope>NUCLEOTIDE SEQUENCE [LARGE SCALE GENOMIC DNA]</scope>
</reference>
<accession>A0A183E9Y0</accession>
<keyword evidence="2" id="KW-1133">Transmembrane helix</keyword>
<reference evidence="5" key="1">
    <citation type="submission" date="2016-06" db="UniProtKB">
        <authorList>
            <consortium name="WormBaseParasite"/>
        </authorList>
    </citation>
    <scope>IDENTIFICATION</scope>
</reference>
<dbReference type="PANTHER" id="PTHR16166:SF93">
    <property type="entry name" value="INTERMEMBRANE LIPID TRANSFER PROTEIN VPS13"/>
    <property type="match status" value="1"/>
</dbReference>
<comment type="similarity">
    <text evidence="1">Belongs to the VPS13 family.</text>
</comment>
<organism evidence="5">
    <name type="scientific">Gongylonema pulchrum</name>
    <dbReference type="NCBI Taxonomy" id="637853"/>
    <lineage>
        <taxon>Eukaryota</taxon>
        <taxon>Metazoa</taxon>
        <taxon>Ecdysozoa</taxon>
        <taxon>Nematoda</taxon>
        <taxon>Chromadorea</taxon>
        <taxon>Rhabditida</taxon>
        <taxon>Spirurina</taxon>
        <taxon>Spiruromorpha</taxon>
        <taxon>Spiruroidea</taxon>
        <taxon>Gongylonematidae</taxon>
        <taxon>Gongylonema</taxon>
    </lineage>
</organism>
<dbReference type="PANTHER" id="PTHR16166">
    <property type="entry name" value="VACUOLAR PROTEIN SORTING-ASSOCIATED PROTEIN VPS13"/>
    <property type="match status" value="1"/>
</dbReference>
<dbReference type="WBParaSite" id="GPUH_0001779401-mRNA-1">
    <property type="protein sequence ID" value="GPUH_0001779401-mRNA-1"/>
    <property type="gene ID" value="GPUH_0001779401"/>
</dbReference>
<dbReference type="EMBL" id="UYRT01085670">
    <property type="protein sequence ID" value="VDN30421.1"/>
    <property type="molecule type" value="Genomic_DNA"/>
</dbReference>
<sequence>MENFKMNLLEHVIRKQLQATQLVVGLSSSAFFLCLCPEFLGALMSFFTVAKTPEELEKEADVVNIPNITQSKRPVEAPAPAVNCLMREVEIILIEDAMNPEDSQALILSFNIDLKAKPDNEKQVIAGGVKNLQIVSAYYLESKRDQTPYQVLKRTNLEIELTTDKKTKSEHFLVSIGEIYVKISPAIIRLLSAVASSYSAASTVQDNEKQVIAGGVKNLQIVSAYYLESKRDQTPYQVLKRTNLEIELTTDKKTKSEHFLVSIGEIYVKISPAIIRLLSAVASSYSAASTVQDGSSTARKAILKKYPNYWQKRKINKSKHWWFNVPEEEQEDFEPALDVVAAIDHEQQGTVKMDTLIVTLEAGVGDRTVPMVLLECAANIVASQWSALLAVDADLRLQVLAFFFFGRRGYILLVFFGSKNLLRSSYSHFSVLFMLLSTKVAVTCLNFHYYVITVWRSTTFFSRHCLKFLEKFLIFSLAAV</sequence>
<dbReference type="GO" id="GO:0006623">
    <property type="term" value="P:protein targeting to vacuole"/>
    <property type="evidence" value="ECO:0007669"/>
    <property type="project" value="TreeGrafter"/>
</dbReference>
<evidence type="ECO:0000313" key="3">
    <source>
        <dbReference type="EMBL" id="VDN30421.1"/>
    </source>
</evidence>
<name>A0A183E9Y0_9BILA</name>
<gene>
    <name evidence="3" type="ORF">GPUH_LOCUS17772</name>
</gene>
<dbReference type="OrthoDB" id="5903837at2759"/>
<keyword evidence="4" id="KW-1185">Reference proteome</keyword>
<dbReference type="AlphaFoldDB" id="A0A183E9Y0"/>
<keyword evidence="2" id="KW-0812">Transmembrane</keyword>
<proteinExistence type="inferred from homology"/>
<protein>
    <submittedName>
        <fullName evidence="5">Vacuolar protein sorting 13 homolog C</fullName>
    </submittedName>
</protein>
<dbReference type="Proteomes" id="UP000271098">
    <property type="component" value="Unassembled WGS sequence"/>
</dbReference>